<dbReference type="Proteomes" id="UP000257039">
    <property type="component" value="Unassembled WGS sequence"/>
</dbReference>
<dbReference type="AlphaFoldDB" id="A0A4P9VHL4"/>
<comment type="caution">
    <text evidence="1">The sequence shown here is derived from an EMBL/GenBank/DDBJ whole genome shotgun (WGS) entry which is preliminary data.</text>
</comment>
<evidence type="ECO:0000313" key="1">
    <source>
        <dbReference type="EMBL" id="RDH41986.1"/>
    </source>
</evidence>
<dbReference type="EMBL" id="NDXW01000001">
    <property type="protein sequence ID" value="RDH41986.1"/>
    <property type="molecule type" value="Genomic_DNA"/>
</dbReference>
<dbReference type="RefSeq" id="WP_094785560.1">
    <property type="nucleotide sequence ID" value="NZ_NDXW01000001.1"/>
</dbReference>
<evidence type="ECO:0000313" key="2">
    <source>
        <dbReference type="Proteomes" id="UP000257039"/>
    </source>
</evidence>
<reference evidence="1 2" key="1">
    <citation type="submission" date="2017-04" db="EMBL/GenBank/DDBJ databases">
        <title>Draft genome sequence of Zooshikella ganghwensis VG4 isolated from Red Sea sediments.</title>
        <authorList>
            <person name="Rehman Z."/>
            <person name="Alam I."/>
            <person name="Kamau A."/>
            <person name="Bajic V."/>
            <person name="Leiknes T."/>
        </authorList>
    </citation>
    <scope>NUCLEOTIDE SEQUENCE [LARGE SCALE GENOMIC DNA]</scope>
    <source>
        <strain evidence="1 2">VG4</strain>
    </source>
</reference>
<organism evidence="1 2">
    <name type="scientific">Zooshikella ganghwensis</name>
    <dbReference type="NCBI Taxonomy" id="202772"/>
    <lineage>
        <taxon>Bacteria</taxon>
        <taxon>Pseudomonadati</taxon>
        <taxon>Pseudomonadota</taxon>
        <taxon>Gammaproteobacteria</taxon>
        <taxon>Oceanospirillales</taxon>
        <taxon>Zooshikellaceae</taxon>
        <taxon>Zooshikella</taxon>
    </lineage>
</organism>
<sequence>MRNSIIVPRITPNHALTKKTGNTYYTRSPAYNLGASHSDIDSLLDAIVEVPIKRHREKYRRALQTIAINLFFVEQAKKKLESGTYVGVTFPRTKNYYCRGSRYRIKNIAFQPVINILDGLENKGLLRLHRGYKRSNWTTGVLSTSELTQSGQSWLQDVIQECTPIELDTNAEIIYLNNNDHKNIEYKDTKETLKLRSELQTFNQWLCKHKVTYIDNETSELITPLPFFLRYVRRFRNNFKSGGRLYSTVQVLRKTERRTLQFNGEDTVELDFKSLHLRLLYNMSGLPSPHDCYKIDGISRSMAKQVALVCLNTKSYESACKALRKHYKDKPYDDIKQAIKALIDAHPSLEEHFFTETWTTLHYWDSSIAFAIMKSFQQKDIPIIGIHDSFVVPATAEDELRDTMNREYKALANYDPIISRE</sequence>
<accession>A0A4P9VHL4</accession>
<name>A0A4P9VHL4_9GAMM</name>
<keyword evidence="2" id="KW-1185">Reference proteome</keyword>
<protein>
    <submittedName>
        <fullName evidence="1">Uncharacterized protein</fullName>
    </submittedName>
</protein>
<proteinExistence type="predicted"/>
<gene>
    <name evidence="1" type="ORF">B9G39_00175</name>
</gene>